<dbReference type="AlphaFoldDB" id="A0A7Z0IJ02"/>
<dbReference type="InterPro" id="IPR043712">
    <property type="entry name" value="DUF5652"/>
</dbReference>
<evidence type="ECO:0000313" key="4">
    <source>
        <dbReference type="Proteomes" id="UP000539111"/>
    </source>
</evidence>
<evidence type="ECO:0000313" key="3">
    <source>
        <dbReference type="EMBL" id="NYI69033.1"/>
    </source>
</evidence>
<keyword evidence="1" id="KW-0472">Membrane</keyword>
<reference evidence="3 4" key="1">
    <citation type="submission" date="2020-07" db="EMBL/GenBank/DDBJ databases">
        <title>Sequencing the genomes of 1000 actinobacteria strains.</title>
        <authorList>
            <person name="Klenk H.-P."/>
        </authorList>
    </citation>
    <scope>NUCLEOTIDE SEQUENCE [LARGE SCALE GENOMIC DNA]</scope>
    <source>
        <strain evidence="3 4">DSM 26341</strain>
    </source>
</reference>
<keyword evidence="4" id="KW-1185">Reference proteome</keyword>
<protein>
    <recommendedName>
        <fullName evidence="2">DUF5652 domain-containing protein</fullName>
    </recommendedName>
</protein>
<sequence length="75" mass="8252">MESKRWGDLDPRVRQTLTLAGSFEAGLKVAALIDLAQRPRTDIRGSKAAWALVLTLANSAGILPIVYFLRGRRTT</sequence>
<dbReference type="EMBL" id="JACBZP010000001">
    <property type="protein sequence ID" value="NYI69033.1"/>
    <property type="molecule type" value="Genomic_DNA"/>
</dbReference>
<dbReference type="RefSeq" id="WP_179429307.1">
    <property type="nucleotide sequence ID" value="NZ_JACBZP010000001.1"/>
</dbReference>
<comment type="caution">
    <text evidence="3">The sequence shown here is derived from an EMBL/GenBank/DDBJ whole genome shotgun (WGS) entry which is preliminary data.</text>
</comment>
<feature type="transmembrane region" description="Helical" evidence="1">
    <location>
        <begin position="48"/>
        <end position="69"/>
    </location>
</feature>
<name>A0A7Z0IJ02_9MICO</name>
<accession>A0A7Z0IJ02</accession>
<feature type="domain" description="DUF5652" evidence="2">
    <location>
        <begin position="44"/>
        <end position="73"/>
    </location>
</feature>
<dbReference type="Pfam" id="PF18893">
    <property type="entry name" value="DUF5652"/>
    <property type="match status" value="1"/>
</dbReference>
<keyword evidence="1" id="KW-0812">Transmembrane</keyword>
<keyword evidence="1" id="KW-1133">Transmembrane helix</keyword>
<gene>
    <name evidence="3" type="ORF">BJY26_003339</name>
</gene>
<evidence type="ECO:0000256" key="1">
    <source>
        <dbReference type="SAM" id="Phobius"/>
    </source>
</evidence>
<dbReference type="Proteomes" id="UP000539111">
    <property type="component" value="Unassembled WGS sequence"/>
</dbReference>
<proteinExistence type="predicted"/>
<evidence type="ECO:0000259" key="2">
    <source>
        <dbReference type="Pfam" id="PF18893"/>
    </source>
</evidence>
<organism evidence="3 4">
    <name type="scientific">Spelaeicoccus albus</name>
    <dbReference type="NCBI Taxonomy" id="1280376"/>
    <lineage>
        <taxon>Bacteria</taxon>
        <taxon>Bacillati</taxon>
        <taxon>Actinomycetota</taxon>
        <taxon>Actinomycetes</taxon>
        <taxon>Micrococcales</taxon>
        <taxon>Brevibacteriaceae</taxon>
        <taxon>Spelaeicoccus</taxon>
    </lineage>
</organism>